<feature type="transmembrane region" description="Helical" evidence="1">
    <location>
        <begin position="665"/>
        <end position="685"/>
    </location>
</feature>
<protein>
    <submittedName>
        <fullName evidence="2">Uncharacterized protein</fullName>
    </submittedName>
</protein>
<gene>
    <name evidence="2" type="ORF">JOC95_001340</name>
</gene>
<keyword evidence="3" id="KW-1185">Reference proteome</keyword>
<name>A0ABS2NXW6_9BACI</name>
<reference evidence="2 3" key="1">
    <citation type="submission" date="2021-01" db="EMBL/GenBank/DDBJ databases">
        <title>Genomic Encyclopedia of Type Strains, Phase IV (KMG-IV): sequencing the most valuable type-strain genomes for metagenomic binning, comparative biology and taxonomic classification.</title>
        <authorList>
            <person name="Goeker M."/>
        </authorList>
    </citation>
    <scope>NUCLEOTIDE SEQUENCE [LARGE SCALE GENOMIC DNA]</scope>
    <source>
        <strain evidence="2 3">DSM 25879</strain>
    </source>
</reference>
<evidence type="ECO:0000313" key="3">
    <source>
        <dbReference type="Proteomes" id="UP000737402"/>
    </source>
</evidence>
<organism evidence="2 3">
    <name type="scientific">Sutcliffiella tianshenii</name>
    <dbReference type="NCBI Taxonomy" id="1463404"/>
    <lineage>
        <taxon>Bacteria</taxon>
        <taxon>Bacillati</taxon>
        <taxon>Bacillota</taxon>
        <taxon>Bacilli</taxon>
        <taxon>Bacillales</taxon>
        <taxon>Bacillaceae</taxon>
        <taxon>Sutcliffiella</taxon>
    </lineage>
</organism>
<keyword evidence="1" id="KW-0812">Transmembrane</keyword>
<proteinExistence type="predicted"/>
<comment type="caution">
    <text evidence="2">The sequence shown here is derived from an EMBL/GenBank/DDBJ whole genome shotgun (WGS) entry which is preliminary data.</text>
</comment>
<evidence type="ECO:0000256" key="1">
    <source>
        <dbReference type="SAM" id="Phobius"/>
    </source>
</evidence>
<dbReference type="EMBL" id="JAFBED010000002">
    <property type="protein sequence ID" value="MBM7619491.1"/>
    <property type="molecule type" value="Genomic_DNA"/>
</dbReference>
<keyword evidence="1" id="KW-1133">Transmembrane helix</keyword>
<feature type="transmembrane region" description="Helical" evidence="1">
    <location>
        <begin position="692"/>
        <end position="712"/>
    </location>
</feature>
<accession>A0ABS2NXW6</accession>
<sequence length="715" mass="84348">MKTILPFEIRVTNVRNQVVFPDQIQIDLHDHFNDELTIVTENSTYTLKDIYSVPAIFFSDLLKGKKEIILHSDLSLDVILPVYIIKKALLDETLPPFSFYLQMSEIIRKVRWESSISNLRVLWEAGKKVNPTFTALEKFTLLISFFEKCHQRGPEKFSNLLERIYLEGVETILYEESDFLMKDFQFYVREESNHQGKTSDNFLVSFEDGTVREIRGKVSRNNPHAHFYHYWLQRDGFSLLIQELKIENEKVCKIVKLDKKINLKNLKRILDHYELEKEWMETGEYLYAESSSQTLTGILSHLKNVTDPWVKRQRAKYVIPFHFDYKRYNKISAYIDNLFLKIDESMIHHKFRDTFLPQFNDYFFNNIGLSNKQIHSEHFKSGGKYFISLQQKDFKILTSQNGEATQHDSREVQVSIRIFQYGVGFIILDSDFIPEEIVPLKYILRNDEIICRNVDYIFRYFIKDNKDLKIDATRRGIVYESIELESESFQHSLKENLILKTCSANKNTYIKDKEELKSEINEKYLSRGDFVFYGFSRSCGVQYLVDNPALSKSGLEKLAQNFMEEKFFVFLFSIQQRDAIRQFSDKLVRGSMLKQKLKTNAIRRDFIEFITQVKLSHISDHNVVTKFYNKWRVIFDSEAIYQEVAEKLSALDGYQQSRVSYHFNFLSFLVFPIIAISSLFTMGIFKTNPIHLELGTVIISCFALLVLFFTLLNKR</sequence>
<dbReference type="Proteomes" id="UP000737402">
    <property type="component" value="Unassembled WGS sequence"/>
</dbReference>
<keyword evidence="1" id="KW-0472">Membrane</keyword>
<evidence type="ECO:0000313" key="2">
    <source>
        <dbReference type="EMBL" id="MBM7619491.1"/>
    </source>
</evidence>